<evidence type="ECO:0000256" key="2">
    <source>
        <dbReference type="PROSITE-ProRule" id="PRU00708"/>
    </source>
</evidence>
<feature type="compositionally biased region" description="Low complexity" evidence="3">
    <location>
        <begin position="21"/>
        <end position="32"/>
    </location>
</feature>
<dbReference type="PANTHER" id="PTHR47926">
    <property type="entry name" value="PENTATRICOPEPTIDE REPEAT-CONTAINING PROTEIN"/>
    <property type="match status" value="1"/>
</dbReference>
<dbReference type="OrthoDB" id="185373at2759"/>
<keyword evidence="1" id="KW-0677">Repeat</keyword>
<dbReference type="Gene3D" id="1.25.40.10">
    <property type="entry name" value="Tetratricopeptide repeat domain"/>
    <property type="match status" value="6"/>
</dbReference>
<dbReference type="FunFam" id="1.25.40.10:FF:000351">
    <property type="entry name" value="Pentatricopeptide repeat-containing protein"/>
    <property type="match status" value="2"/>
</dbReference>
<dbReference type="InterPro" id="IPR002885">
    <property type="entry name" value="PPR_rpt"/>
</dbReference>
<sequence length="929" mass="103311">MAMATSPALTQPLPSPPTRPPLATSTRTPAPTNNGRLELERLMLSLGDYALKQRKKKPEEHRAHYNSVISLCIANRALREGRRLRSHMARIGYTPGLFLDNQFINLYTRCGELDMARELFDGMPERNVVSWNALISGYFSNGRLLDALFLFCTMVEAGPSPNHLTYLTAIRASVGTGSRELGKQIHGHLMKAGLFACVQVGNCLIRMYSEFGEPENAESVYRNMVERDEVSWNSLIALHVKSRSPDDALALFVDMQKEGFTPDEFTFGSLLSLTDANIITKLHGQIAKRGLANNVFVGSVLLDAYARSGNPRAASLVFNSMQLPNAVAWNSVISACFGNNMVQEGLKLFRQMGEQGVLPDEYTVSILLKAGATRLLIIVGKQLHGLAIKMGLHADALIGNSLIMMYAKHEEVSDSLKAFSSITEPDLISWNSIVQSHVQNEEPEQALTLFVEIKGSGFEPDEFSFVGALAACASLAWYRTGREVHGDLVKRSLAPDAFISSALIDMYAKSMVISDAREVFNRVEHKDLITWNAMISGLAQNGYLDEVLKLLYRMREENIKPDNFTFASIFAACANAMAMQQGRQVHGLVLKSEHKTDAAVANSLITMYCRAGNIREARKVFSELSIKSVISWTAMIGGCVQSGYSREALEIFKQMERAAVRPNAKTFIAVLTACSYAGLRREAGKFFKMMETKYGIRPGFNHYACMIDILGRAGKLKQAENLIEGMPFKPDALVWRILLSACRIHGDAERGRRAMEKILALEPGDSAAYVLLSNLYASLGNWDGVEEVRQLMRVNGVKKEPGKSWIELNAKVHEFMAGDSLHPQKEEICLRLRELLKQMKDEGYIPGIEHAFLITVYLRGCAGRLWWCSRQKVVVADGGAVWRSSMRLAGGRSPSSRLVVKRWPQGSGEATRLRLLQHIIERSRLLFVE</sequence>
<evidence type="ECO:0000256" key="1">
    <source>
        <dbReference type="ARBA" id="ARBA00022737"/>
    </source>
</evidence>
<feature type="repeat" description="PPR" evidence="2">
    <location>
        <begin position="325"/>
        <end position="359"/>
    </location>
</feature>
<feature type="repeat" description="PPR" evidence="2">
    <location>
        <begin position="597"/>
        <end position="627"/>
    </location>
</feature>
<dbReference type="NCBIfam" id="TIGR00756">
    <property type="entry name" value="PPR"/>
    <property type="match status" value="7"/>
</dbReference>
<accession>A0A9E7EDC5</accession>
<evidence type="ECO:0000256" key="3">
    <source>
        <dbReference type="SAM" id="MobiDB-lite"/>
    </source>
</evidence>
<feature type="repeat" description="PPR" evidence="2">
    <location>
        <begin position="527"/>
        <end position="561"/>
    </location>
</feature>
<evidence type="ECO:0000313" key="4">
    <source>
        <dbReference type="EMBL" id="URD74841.1"/>
    </source>
</evidence>
<dbReference type="FunFam" id="1.25.40.10:FF:000031">
    <property type="entry name" value="Pentatricopeptide repeat-containing protein mitochondrial"/>
    <property type="match status" value="1"/>
</dbReference>
<feature type="repeat" description="PPR" evidence="2">
    <location>
        <begin position="228"/>
        <end position="262"/>
    </location>
</feature>
<name>A0A9E7EDC5_9LILI</name>
<feature type="repeat" description="PPR" evidence="2">
    <location>
        <begin position="127"/>
        <end position="161"/>
    </location>
</feature>
<dbReference type="InterPro" id="IPR011990">
    <property type="entry name" value="TPR-like_helical_dom_sf"/>
</dbReference>
<dbReference type="Pfam" id="PF01535">
    <property type="entry name" value="PPR"/>
    <property type="match status" value="5"/>
</dbReference>
<dbReference type="FunFam" id="1.25.40.10:FF:000366">
    <property type="entry name" value="Pentatricopeptide (PPR) repeat-containing protein"/>
    <property type="match status" value="1"/>
</dbReference>
<dbReference type="AlphaFoldDB" id="A0A9E7EDC5"/>
<gene>
    <name evidence="4" type="ORF">MUK42_10155</name>
</gene>
<organism evidence="4 5">
    <name type="scientific">Musa troglodytarum</name>
    <name type="common">fe'i banana</name>
    <dbReference type="NCBI Taxonomy" id="320322"/>
    <lineage>
        <taxon>Eukaryota</taxon>
        <taxon>Viridiplantae</taxon>
        <taxon>Streptophyta</taxon>
        <taxon>Embryophyta</taxon>
        <taxon>Tracheophyta</taxon>
        <taxon>Spermatophyta</taxon>
        <taxon>Magnoliopsida</taxon>
        <taxon>Liliopsida</taxon>
        <taxon>Zingiberales</taxon>
        <taxon>Musaceae</taxon>
        <taxon>Musa</taxon>
    </lineage>
</organism>
<keyword evidence="5" id="KW-1185">Reference proteome</keyword>
<protein>
    <submittedName>
        <fullName evidence="4">Pentatricopeptide repeat-containing protein</fullName>
    </submittedName>
</protein>
<dbReference type="FunFam" id="1.25.40.10:FF:000381">
    <property type="entry name" value="Pentatricopeptide repeat-containing protein"/>
    <property type="match status" value="1"/>
</dbReference>
<feature type="region of interest" description="Disordered" evidence="3">
    <location>
        <begin position="1"/>
        <end position="36"/>
    </location>
</feature>
<dbReference type="PANTHER" id="PTHR47926:SF533">
    <property type="entry name" value="DYW DOMAIN-CONTAINING PROTEIN"/>
    <property type="match status" value="1"/>
</dbReference>
<dbReference type="Proteomes" id="UP001055439">
    <property type="component" value="Chromosome 1"/>
</dbReference>
<evidence type="ECO:0000313" key="5">
    <source>
        <dbReference type="Proteomes" id="UP001055439"/>
    </source>
</evidence>
<dbReference type="InterPro" id="IPR046960">
    <property type="entry name" value="PPR_At4g14850-like_plant"/>
</dbReference>
<feature type="repeat" description="PPR" evidence="2">
    <location>
        <begin position="426"/>
        <end position="460"/>
    </location>
</feature>
<dbReference type="Pfam" id="PF20431">
    <property type="entry name" value="E_motif"/>
    <property type="match status" value="1"/>
</dbReference>
<dbReference type="PROSITE" id="PS51375">
    <property type="entry name" value="PPR"/>
    <property type="match status" value="7"/>
</dbReference>
<dbReference type="InterPro" id="IPR046848">
    <property type="entry name" value="E_motif"/>
</dbReference>
<dbReference type="Pfam" id="PF13041">
    <property type="entry name" value="PPR_2"/>
    <property type="match status" value="5"/>
</dbReference>
<feature type="repeat" description="PPR" evidence="2">
    <location>
        <begin position="628"/>
        <end position="662"/>
    </location>
</feature>
<dbReference type="GO" id="GO:0003723">
    <property type="term" value="F:RNA binding"/>
    <property type="evidence" value="ECO:0007669"/>
    <property type="project" value="InterPro"/>
</dbReference>
<dbReference type="FunFam" id="1.25.40.10:FF:000285">
    <property type="entry name" value="Pentatricopeptide repeat-containing protein, chloroplastic"/>
    <property type="match status" value="1"/>
</dbReference>
<dbReference type="GO" id="GO:0009451">
    <property type="term" value="P:RNA modification"/>
    <property type="evidence" value="ECO:0007669"/>
    <property type="project" value="InterPro"/>
</dbReference>
<reference evidence="4" key="1">
    <citation type="submission" date="2022-05" db="EMBL/GenBank/DDBJ databases">
        <title>The Musa troglodytarum L. genome provides insights into the mechanism of non-climacteric behaviour and enrichment of carotenoids.</title>
        <authorList>
            <person name="Wang J."/>
        </authorList>
    </citation>
    <scope>NUCLEOTIDE SEQUENCE</scope>
    <source>
        <tissue evidence="4">Leaf</tissue>
    </source>
</reference>
<proteinExistence type="predicted"/>
<dbReference type="EMBL" id="CP097502">
    <property type="protein sequence ID" value="URD74841.1"/>
    <property type="molecule type" value="Genomic_DNA"/>
</dbReference>